<evidence type="ECO:0000313" key="2">
    <source>
        <dbReference type="EMBL" id="PEQ23945.1"/>
    </source>
</evidence>
<name>A0A855A2B2_9FIRM</name>
<dbReference type="Proteomes" id="UP000220611">
    <property type="component" value="Unassembled WGS sequence"/>
</dbReference>
<feature type="region of interest" description="Disordered" evidence="1">
    <location>
        <begin position="34"/>
        <end position="81"/>
    </location>
</feature>
<proteinExistence type="predicted"/>
<organism evidence="2 3">
    <name type="scientific">[Clostridium] leptum DSM 753</name>
    <dbReference type="NCBI Taxonomy" id="428125"/>
    <lineage>
        <taxon>Bacteria</taxon>
        <taxon>Bacillati</taxon>
        <taxon>Bacillota</taxon>
        <taxon>Clostridia</taxon>
        <taxon>Eubacteriales</taxon>
        <taxon>Oscillospiraceae</taxon>
        <taxon>Oscillospiraceae incertae sedis</taxon>
    </lineage>
</organism>
<protein>
    <submittedName>
        <fullName evidence="2">Uncharacterized protein</fullName>
    </submittedName>
</protein>
<dbReference type="EMBL" id="NOXF01000009">
    <property type="protein sequence ID" value="PEQ23945.1"/>
    <property type="molecule type" value="Genomic_DNA"/>
</dbReference>
<evidence type="ECO:0000256" key="1">
    <source>
        <dbReference type="SAM" id="MobiDB-lite"/>
    </source>
</evidence>
<sequence>MERDFPSLPRYGAGKNQPSPRFCGFSLQARQPCRASAEPGGSQRKRIRGGAMKAGPCAGSAGRRGRREDRRFPLFSGSVRS</sequence>
<comment type="caution">
    <text evidence="2">The sequence shown here is derived from an EMBL/GenBank/DDBJ whole genome shotgun (WGS) entry which is preliminary data.</text>
</comment>
<accession>A0A855A2B2</accession>
<keyword evidence="3" id="KW-1185">Reference proteome</keyword>
<reference evidence="2 3" key="1">
    <citation type="submission" date="2017-07" db="EMBL/GenBank/DDBJ databases">
        <title>Prevalence of linear plasmids in Cutibacterium (Propionibacterium) acnes isolates obtained from prostatic tissue.</title>
        <authorList>
            <person name="Davidsson S."/>
            <person name="Carlsson J."/>
            <person name="Molling P."/>
            <person name="Andren O."/>
            <person name="Andersson S.-O."/>
            <person name="Brzuszkiewicz E."/>
            <person name="Poehlein A."/>
            <person name="Al-Zeer M."/>
            <person name="Brinkmann V."/>
            <person name="Scavenius C."/>
            <person name="Nazipi S."/>
            <person name="Soderquist B."/>
            <person name="Bruggemann H."/>
        </authorList>
    </citation>
    <scope>NUCLEOTIDE SEQUENCE [LARGE SCALE GENOMIC DNA]</scope>
    <source>
        <strain evidence="2 3">DSM 753</strain>
    </source>
</reference>
<gene>
    <name evidence="2" type="ORF">CH238_11225</name>
</gene>
<evidence type="ECO:0000313" key="3">
    <source>
        <dbReference type="Proteomes" id="UP000220611"/>
    </source>
</evidence>
<dbReference type="AlphaFoldDB" id="A0A855A2B2"/>